<evidence type="ECO:0000313" key="2">
    <source>
        <dbReference type="Proteomes" id="UP000824120"/>
    </source>
</evidence>
<evidence type="ECO:0000313" key="1">
    <source>
        <dbReference type="EMBL" id="KAG5611723.1"/>
    </source>
</evidence>
<gene>
    <name evidence="1" type="ORF">H5410_023004</name>
</gene>
<dbReference type="Proteomes" id="UP000824120">
    <property type="component" value="Chromosome 4"/>
</dbReference>
<keyword evidence="2" id="KW-1185">Reference proteome</keyword>
<name>A0A9J5ZFM4_SOLCO</name>
<proteinExistence type="predicted"/>
<sequence length="113" mass="12676">MQMIKGVNSHGSVHLSSCKATRAITKLPISAPPDLAKNLFAVHRLSHSTANSLSPTSTTTINLSLCGRINGLKVVSMPRSLKDDDKSMERKRKGRAWRWLQMKVEWVKKMETF</sequence>
<accession>A0A9J5ZFM4</accession>
<dbReference type="EMBL" id="JACXVP010000004">
    <property type="protein sequence ID" value="KAG5611723.1"/>
    <property type="molecule type" value="Genomic_DNA"/>
</dbReference>
<reference evidence="1 2" key="1">
    <citation type="submission" date="2020-09" db="EMBL/GenBank/DDBJ databases">
        <title>De no assembly of potato wild relative species, Solanum commersonii.</title>
        <authorList>
            <person name="Cho K."/>
        </authorList>
    </citation>
    <scope>NUCLEOTIDE SEQUENCE [LARGE SCALE GENOMIC DNA]</scope>
    <source>
        <strain evidence="1">LZ3.2</strain>
        <tissue evidence="1">Leaf</tissue>
    </source>
</reference>
<protein>
    <submittedName>
        <fullName evidence="1">Uncharacterized protein</fullName>
    </submittedName>
</protein>
<organism evidence="1 2">
    <name type="scientific">Solanum commersonii</name>
    <name type="common">Commerson's wild potato</name>
    <name type="synonym">Commerson's nightshade</name>
    <dbReference type="NCBI Taxonomy" id="4109"/>
    <lineage>
        <taxon>Eukaryota</taxon>
        <taxon>Viridiplantae</taxon>
        <taxon>Streptophyta</taxon>
        <taxon>Embryophyta</taxon>
        <taxon>Tracheophyta</taxon>
        <taxon>Spermatophyta</taxon>
        <taxon>Magnoliopsida</taxon>
        <taxon>eudicotyledons</taxon>
        <taxon>Gunneridae</taxon>
        <taxon>Pentapetalae</taxon>
        <taxon>asterids</taxon>
        <taxon>lamiids</taxon>
        <taxon>Solanales</taxon>
        <taxon>Solanaceae</taxon>
        <taxon>Solanoideae</taxon>
        <taxon>Solaneae</taxon>
        <taxon>Solanum</taxon>
    </lineage>
</organism>
<comment type="caution">
    <text evidence="1">The sequence shown here is derived from an EMBL/GenBank/DDBJ whole genome shotgun (WGS) entry which is preliminary data.</text>
</comment>
<dbReference type="AlphaFoldDB" id="A0A9J5ZFM4"/>